<protein>
    <recommendedName>
        <fullName evidence="1">Trk system potassium uptake protein TrkA</fullName>
    </recommendedName>
</protein>
<keyword evidence="6" id="KW-0406">Ion transport</keyword>
<dbReference type="STRING" id="686340.Metal_1549"/>
<dbReference type="eggNOG" id="COG0569">
    <property type="taxonomic scope" value="Bacteria"/>
</dbReference>
<evidence type="ECO:0000256" key="4">
    <source>
        <dbReference type="ARBA" id="ARBA00022958"/>
    </source>
</evidence>
<dbReference type="EMBL" id="CM001475">
    <property type="protein sequence ID" value="EIC29332.1"/>
    <property type="molecule type" value="Genomic_DNA"/>
</dbReference>
<dbReference type="SUPFAM" id="SSF51735">
    <property type="entry name" value="NAD(P)-binding Rossmann-fold domains"/>
    <property type="match status" value="2"/>
</dbReference>
<dbReference type="InterPro" id="IPR036721">
    <property type="entry name" value="RCK_C_sf"/>
</dbReference>
<evidence type="ECO:0000256" key="1">
    <source>
        <dbReference type="ARBA" id="ARBA00017378"/>
    </source>
</evidence>
<dbReference type="Gene3D" id="3.30.70.1450">
    <property type="entry name" value="Regulator of K+ conductance, C-terminal domain"/>
    <property type="match status" value="2"/>
</dbReference>
<dbReference type="Proteomes" id="UP000005090">
    <property type="component" value="Chromosome"/>
</dbReference>
<evidence type="ECO:0000313" key="9">
    <source>
        <dbReference type="EMBL" id="EIC29332.1"/>
    </source>
</evidence>
<feature type="domain" description="RCK C-terminal" evidence="8">
    <location>
        <begin position="142"/>
        <end position="226"/>
    </location>
</feature>
<evidence type="ECO:0000256" key="6">
    <source>
        <dbReference type="ARBA" id="ARBA00023065"/>
    </source>
</evidence>
<dbReference type="SUPFAM" id="SSF116726">
    <property type="entry name" value="TrkA C-terminal domain-like"/>
    <property type="match status" value="2"/>
</dbReference>
<dbReference type="NCBIfam" id="NF007039">
    <property type="entry name" value="PRK09496.3-2"/>
    <property type="match status" value="1"/>
</dbReference>
<dbReference type="GO" id="GO:0015079">
    <property type="term" value="F:potassium ion transmembrane transporter activity"/>
    <property type="evidence" value="ECO:0007669"/>
    <property type="project" value="InterPro"/>
</dbReference>
<keyword evidence="2" id="KW-0813">Transport</keyword>
<keyword evidence="3" id="KW-0633">Potassium transport</keyword>
<feature type="domain" description="RCK N-terminal" evidence="7">
    <location>
        <begin position="1"/>
        <end position="122"/>
    </location>
</feature>
<evidence type="ECO:0000256" key="5">
    <source>
        <dbReference type="ARBA" id="ARBA00023027"/>
    </source>
</evidence>
<dbReference type="PANTHER" id="PTHR43833">
    <property type="entry name" value="POTASSIUM CHANNEL PROTEIN 2-RELATED-RELATED"/>
    <property type="match status" value="1"/>
</dbReference>
<dbReference type="Pfam" id="PF02254">
    <property type="entry name" value="TrkA_N"/>
    <property type="match status" value="2"/>
</dbReference>
<reference evidence="9 10" key="1">
    <citation type="journal article" date="2013" name="Genome Announc.">
        <title>Genome Sequence of the Obligate Gammaproteobacterial Methanotroph Methylomicrobium album Strain BG8.</title>
        <authorList>
            <person name="Kits K.D."/>
            <person name="Kalyuzhnaya M.G."/>
            <person name="Klotz M.G."/>
            <person name="Jetten M.S."/>
            <person name="Op den Camp H.J."/>
            <person name="Vuilleumier S."/>
            <person name="Bringel F."/>
            <person name="Dispirito A.A."/>
            <person name="Murrell J.C."/>
            <person name="Bruce D."/>
            <person name="Cheng J.F."/>
            <person name="Copeland A."/>
            <person name="Goodwin L."/>
            <person name="Hauser L."/>
            <person name="Lajus A."/>
            <person name="Land M.L."/>
            <person name="Lapidus A."/>
            <person name="Lucas S."/>
            <person name="Medigue C."/>
            <person name="Pitluck S."/>
            <person name="Woyke T."/>
            <person name="Zeytun A."/>
            <person name="Stein L.Y."/>
        </authorList>
    </citation>
    <scope>NUCLEOTIDE SEQUENCE [LARGE SCALE GENOMIC DNA]</scope>
    <source>
        <strain evidence="9 10">BG8</strain>
    </source>
</reference>
<dbReference type="PROSITE" id="PS51201">
    <property type="entry name" value="RCK_N"/>
    <property type="match status" value="2"/>
</dbReference>
<keyword evidence="5" id="KW-0520">NAD</keyword>
<name>H8GLG7_METAL</name>
<gene>
    <name evidence="9" type="ORF">Metal_1549</name>
</gene>
<dbReference type="HOGENOM" id="CLU_046525_0_2_6"/>
<dbReference type="PROSITE" id="PS51202">
    <property type="entry name" value="RCK_C"/>
    <property type="match status" value="2"/>
</dbReference>
<organism evidence="9 10">
    <name type="scientific">Methylomicrobium album BG8</name>
    <dbReference type="NCBI Taxonomy" id="686340"/>
    <lineage>
        <taxon>Bacteria</taxon>
        <taxon>Pseudomonadati</taxon>
        <taxon>Pseudomonadota</taxon>
        <taxon>Gammaproteobacteria</taxon>
        <taxon>Methylococcales</taxon>
        <taxon>Methylococcaceae</taxon>
        <taxon>Methylomicrobium</taxon>
    </lineage>
</organism>
<sequence length="458" mass="49684">MKILILGAGVTGSSVAEALASEENDIMVIDFKPELLDALKQRFDIATVSGNAAHPSVLEQAGVHNTDMVIAVTDSDETNMLACLIINALYSRPKTIARVRAIDYMKNPNLFSPAGIPIDIVISPEQIVMESIRNLIEFPGVLHISDFAGGLVRLFSVKVVPNGFLTGKKIRSFKEHLSDAKIRIVAIFRDGKPLVVNGDATIETGDEIFLVAPREQVRQVLKSLRKLEAPLKRIIIAGGGHVGKRLALALQNDHQVKIIELNPKRANKIANELEKTVVLNGDCADEALLIDESIGSTDLFCAITENDGVNIISASLAKSLGARKTICLLNHKSYTKLLADTDIDVAVLPNQETLGSILKHVRRGDVVQVRSLCGGSAEAIEAIAHYSGDSDPNSVVGRRVDSIHFPSGIVMGALIRNGEVIPIHHDVIFEEGDHVVMFAMDKKLVSNIEKIFQPLHKV</sequence>
<evidence type="ECO:0000256" key="3">
    <source>
        <dbReference type="ARBA" id="ARBA00022538"/>
    </source>
</evidence>
<dbReference type="InterPro" id="IPR036291">
    <property type="entry name" value="NAD(P)-bd_dom_sf"/>
</dbReference>
<dbReference type="GO" id="GO:0005886">
    <property type="term" value="C:plasma membrane"/>
    <property type="evidence" value="ECO:0007669"/>
    <property type="project" value="InterPro"/>
</dbReference>
<dbReference type="NCBIfam" id="NF007031">
    <property type="entry name" value="PRK09496.1-2"/>
    <property type="match status" value="1"/>
</dbReference>
<dbReference type="Gene3D" id="3.40.50.720">
    <property type="entry name" value="NAD(P)-binding Rossmann-like Domain"/>
    <property type="match status" value="2"/>
</dbReference>
<feature type="domain" description="RCK C-terminal" evidence="8">
    <location>
        <begin position="367"/>
        <end position="454"/>
    </location>
</feature>
<dbReference type="PRINTS" id="PR00335">
    <property type="entry name" value="KUPTAKETRKA"/>
</dbReference>
<keyword evidence="10" id="KW-1185">Reference proteome</keyword>
<dbReference type="InterPro" id="IPR006036">
    <property type="entry name" value="K_uptake_TrkA"/>
</dbReference>
<dbReference type="NCBIfam" id="NF007030">
    <property type="entry name" value="PRK09496.1-1"/>
    <property type="match status" value="1"/>
</dbReference>
<evidence type="ECO:0000259" key="8">
    <source>
        <dbReference type="PROSITE" id="PS51202"/>
    </source>
</evidence>
<accession>H8GLG7</accession>
<evidence type="ECO:0000256" key="2">
    <source>
        <dbReference type="ARBA" id="ARBA00022448"/>
    </source>
</evidence>
<dbReference type="PANTHER" id="PTHR43833:SF5">
    <property type="entry name" value="TRK SYSTEM POTASSIUM UPTAKE PROTEIN TRKA"/>
    <property type="match status" value="1"/>
</dbReference>
<feature type="domain" description="RCK N-terminal" evidence="7">
    <location>
        <begin position="231"/>
        <end position="347"/>
    </location>
</feature>
<dbReference type="InterPro" id="IPR006037">
    <property type="entry name" value="RCK_C"/>
</dbReference>
<dbReference type="InterPro" id="IPR050721">
    <property type="entry name" value="Trk_Ktr_HKT_K-transport"/>
</dbReference>
<evidence type="ECO:0000259" key="7">
    <source>
        <dbReference type="PROSITE" id="PS51201"/>
    </source>
</evidence>
<keyword evidence="4" id="KW-0630">Potassium</keyword>
<dbReference type="RefSeq" id="WP_005371110.1">
    <property type="nucleotide sequence ID" value="NZ_CM001475.1"/>
</dbReference>
<proteinExistence type="predicted"/>
<dbReference type="AlphaFoldDB" id="H8GLG7"/>
<evidence type="ECO:0000313" key="10">
    <source>
        <dbReference type="Proteomes" id="UP000005090"/>
    </source>
</evidence>
<dbReference type="Pfam" id="PF02080">
    <property type="entry name" value="TrkA_C"/>
    <property type="match status" value="1"/>
</dbReference>
<dbReference type="NCBIfam" id="NF007032">
    <property type="entry name" value="PRK09496.1-4"/>
    <property type="match status" value="1"/>
</dbReference>
<dbReference type="InterPro" id="IPR003148">
    <property type="entry name" value="RCK_N"/>
</dbReference>